<evidence type="ECO:0000259" key="1">
    <source>
        <dbReference type="Pfam" id="PF08348"/>
    </source>
</evidence>
<dbReference type="InterPro" id="IPR039445">
    <property type="entry name" value="DauR-like_HTH"/>
</dbReference>
<comment type="caution">
    <text evidence="3">The sequence shown here is derived from an EMBL/GenBank/DDBJ whole genome shotgun (WGS) entry which is preliminary data.</text>
</comment>
<dbReference type="AlphaFoldDB" id="A0A164HKQ1"/>
<organism evidence="3 4">
    <name type="scientific">Nocardia terpenica</name>
    <dbReference type="NCBI Taxonomy" id="455432"/>
    <lineage>
        <taxon>Bacteria</taxon>
        <taxon>Bacillati</taxon>
        <taxon>Actinomycetota</taxon>
        <taxon>Actinomycetes</taxon>
        <taxon>Mycobacteriales</taxon>
        <taxon>Nocardiaceae</taxon>
        <taxon>Nocardia</taxon>
    </lineage>
</organism>
<name>A0A164HKQ1_9NOCA</name>
<gene>
    <name evidence="3" type="ORF">AWN90_12200</name>
</gene>
<accession>A0A164HKQ1</accession>
<dbReference type="InterPro" id="IPR039446">
    <property type="entry name" value="DauR-like"/>
</dbReference>
<dbReference type="PANTHER" id="PTHR35568:SF1">
    <property type="entry name" value="TRANSCRIPTIONAL REGULATOR DAUR"/>
    <property type="match status" value="1"/>
</dbReference>
<evidence type="ECO:0000313" key="4">
    <source>
        <dbReference type="Proteomes" id="UP000076512"/>
    </source>
</evidence>
<dbReference type="STRING" id="455432.AWN90_12200"/>
<dbReference type="Pfam" id="PF13309">
    <property type="entry name" value="HTH_22"/>
    <property type="match status" value="1"/>
</dbReference>
<protein>
    <recommendedName>
        <fullName evidence="5">Transcriptional regulator</fullName>
    </recommendedName>
</protein>
<evidence type="ECO:0008006" key="5">
    <source>
        <dbReference type="Google" id="ProtNLM"/>
    </source>
</evidence>
<keyword evidence="4" id="KW-1185">Reference proteome</keyword>
<proteinExistence type="predicted"/>
<dbReference type="PANTHER" id="PTHR35568">
    <property type="entry name" value="TRANSCRIPTIONAL REGULATOR DAUR"/>
    <property type="match status" value="1"/>
</dbReference>
<sequence>MKFGPEGVMPHEDAGDEVAATLAVLEQVVGPLSRALRAEVVLHDLTHLPDSVHAIAGGLTGREVGAPATDLLLRHIHSGASEHLLDYPTELPHGRRGRSSTIIVRSPGGGVPVAALCLNMDVTDLVEAHRLLGALVSANNAGAQAADRRESFPRSVGDLIERLIAEAVADTGVPAALMKKRHKIRVVSRLREQGVFAVKDAIETVAEALGVTRFTIYNYLNQLEGEESA</sequence>
<dbReference type="EMBL" id="LWGR01000021">
    <property type="protein sequence ID" value="KZM68599.1"/>
    <property type="molecule type" value="Genomic_DNA"/>
</dbReference>
<dbReference type="InterPro" id="IPR013559">
    <property type="entry name" value="YheO"/>
</dbReference>
<reference evidence="3 4" key="1">
    <citation type="submission" date="2016-04" db="EMBL/GenBank/DDBJ databases">
        <authorList>
            <person name="Evans L.H."/>
            <person name="Alamgir A."/>
            <person name="Owens N."/>
            <person name="Weber N.D."/>
            <person name="Virtaneva K."/>
            <person name="Barbian K."/>
            <person name="Babar A."/>
            <person name="Rosenke K."/>
        </authorList>
    </citation>
    <scope>NUCLEOTIDE SEQUENCE [LARGE SCALE GENOMIC DNA]</scope>
    <source>
        <strain evidence="3 4">IFM 0406</strain>
    </source>
</reference>
<dbReference type="Pfam" id="PF08348">
    <property type="entry name" value="PAS_6"/>
    <property type="match status" value="1"/>
</dbReference>
<evidence type="ECO:0000259" key="2">
    <source>
        <dbReference type="Pfam" id="PF13309"/>
    </source>
</evidence>
<dbReference type="Proteomes" id="UP000076512">
    <property type="component" value="Unassembled WGS sequence"/>
</dbReference>
<feature type="domain" description="Transcriptional regulator DauR-like HTH" evidence="2">
    <location>
        <begin position="159"/>
        <end position="221"/>
    </location>
</feature>
<feature type="domain" description="YheO-like" evidence="1">
    <location>
        <begin position="37"/>
        <end position="130"/>
    </location>
</feature>
<evidence type="ECO:0000313" key="3">
    <source>
        <dbReference type="EMBL" id="KZM68599.1"/>
    </source>
</evidence>